<dbReference type="InterPro" id="IPR007401">
    <property type="entry name" value="DUF454"/>
</dbReference>
<evidence type="ECO:0000313" key="2">
    <source>
        <dbReference type="EMBL" id="MCG7940999.1"/>
    </source>
</evidence>
<keyword evidence="1" id="KW-0472">Membrane</keyword>
<dbReference type="AlphaFoldDB" id="A0A9E4N2T3"/>
<dbReference type="Pfam" id="PF04304">
    <property type="entry name" value="DUF454"/>
    <property type="match status" value="1"/>
</dbReference>
<protein>
    <submittedName>
        <fullName evidence="2">YbaN family protein</fullName>
    </submittedName>
</protein>
<feature type="transmembrane region" description="Helical" evidence="1">
    <location>
        <begin position="91"/>
        <end position="108"/>
    </location>
</feature>
<reference evidence="2" key="1">
    <citation type="journal article" date="2021" name="Proc. Natl. Acad. Sci. U.S.A.">
        <title>Global biogeography of chemosynthetic symbionts reveals both localized and globally distributed symbiont groups. .</title>
        <authorList>
            <person name="Osvatic J.T."/>
            <person name="Wilkins L.G.E."/>
            <person name="Leibrecht L."/>
            <person name="Leray M."/>
            <person name="Zauner S."/>
            <person name="Polzin J."/>
            <person name="Camacho Y."/>
            <person name="Gros O."/>
            <person name="van Gils J.A."/>
            <person name="Eisen J.A."/>
            <person name="Petersen J.M."/>
            <person name="Yuen B."/>
        </authorList>
    </citation>
    <scope>NUCLEOTIDE SEQUENCE</scope>
    <source>
        <strain evidence="2">MAGL173</strain>
    </source>
</reference>
<dbReference type="PANTHER" id="PTHR35813:SF1">
    <property type="entry name" value="INNER MEMBRANE PROTEIN YBAN"/>
    <property type="match status" value="1"/>
</dbReference>
<sequence length="141" mass="15826">MSEVKQADNSRQAMHPVSRAWMQIAGWGLFILGAVGIVLPLLPTTIFWIGAVWCWSRSAPHLTKRILAHPRFGQPVYLFITYGQISRMGKWMAVLGMSLGYVIFQLVGGPGWQLSLAVLLLLTLVAIWLWQRPEPTLSRQG</sequence>
<evidence type="ECO:0000313" key="3">
    <source>
        <dbReference type="Proteomes" id="UP000886687"/>
    </source>
</evidence>
<feature type="transmembrane region" description="Helical" evidence="1">
    <location>
        <begin position="24"/>
        <end position="55"/>
    </location>
</feature>
<dbReference type="PANTHER" id="PTHR35813">
    <property type="entry name" value="INNER MEMBRANE PROTEIN YBAN"/>
    <property type="match status" value="1"/>
</dbReference>
<keyword evidence="1" id="KW-1133">Transmembrane helix</keyword>
<accession>A0A9E4N2T3</accession>
<name>A0A9E4N2T3_9GAMM</name>
<dbReference type="GO" id="GO:0005886">
    <property type="term" value="C:plasma membrane"/>
    <property type="evidence" value="ECO:0007669"/>
    <property type="project" value="TreeGrafter"/>
</dbReference>
<gene>
    <name evidence="2" type="ORF">JAZ04_19375</name>
</gene>
<keyword evidence="1" id="KW-0812">Transmembrane</keyword>
<feature type="transmembrane region" description="Helical" evidence="1">
    <location>
        <begin position="114"/>
        <end position="130"/>
    </location>
</feature>
<dbReference type="EMBL" id="JAEPDI010000016">
    <property type="protein sequence ID" value="MCG7940999.1"/>
    <property type="molecule type" value="Genomic_DNA"/>
</dbReference>
<comment type="caution">
    <text evidence="2">The sequence shown here is derived from an EMBL/GenBank/DDBJ whole genome shotgun (WGS) entry which is preliminary data.</text>
</comment>
<dbReference type="Proteomes" id="UP000886687">
    <property type="component" value="Unassembled WGS sequence"/>
</dbReference>
<evidence type="ECO:0000256" key="1">
    <source>
        <dbReference type="SAM" id="Phobius"/>
    </source>
</evidence>
<organism evidence="2 3">
    <name type="scientific">Candidatus Thiodiazotropha lotti</name>
    <dbReference type="NCBI Taxonomy" id="2792787"/>
    <lineage>
        <taxon>Bacteria</taxon>
        <taxon>Pseudomonadati</taxon>
        <taxon>Pseudomonadota</taxon>
        <taxon>Gammaproteobacteria</taxon>
        <taxon>Chromatiales</taxon>
        <taxon>Sedimenticolaceae</taxon>
        <taxon>Candidatus Thiodiazotropha</taxon>
    </lineage>
</organism>
<proteinExistence type="predicted"/>